<dbReference type="AlphaFoldDB" id="A0A1B8HP13"/>
<dbReference type="OrthoDB" id="6228084at2"/>
<dbReference type="EMBL" id="LZEY01000012">
    <property type="protein sequence ID" value="OBU11102.1"/>
    <property type="molecule type" value="Genomic_DNA"/>
</dbReference>
<organism evidence="1 2">
    <name type="scientific">Morganella psychrotolerans</name>
    <dbReference type="NCBI Taxonomy" id="368603"/>
    <lineage>
        <taxon>Bacteria</taxon>
        <taxon>Pseudomonadati</taxon>
        <taxon>Pseudomonadota</taxon>
        <taxon>Gammaproteobacteria</taxon>
        <taxon>Enterobacterales</taxon>
        <taxon>Morganellaceae</taxon>
        <taxon>Morganella</taxon>
    </lineage>
</organism>
<proteinExistence type="predicted"/>
<protein>
    <recommendedName>
        <fullName evidence="3">DUF3261 domain-containing protein</fullName>
    </recommendedName>
</protein>
<evidence type="ECO:0008006" key="3">
    <source>
        <dbReference type="Google" id="ProtNLM"/>
    </source>
</evidence>
<dbReference type="Proteomes" id="UP000092377">
    <property type="component" value="Unassembled WGS sequence"/>
</dbReference>
<evidence type="ECO:0000313" key="1">
    <source>
        <dbReference type="EMBL" id="OBU11102.1"/>
    </source>
</evidence>
<accession>A0A1B8HP13</accession>
<dbReference type="InterPro" id="IPR021675">
    <property type="entry name" value="DUF3261"/>
</dbReference>
<sequence length="188" mass="21100">MRSVCFLFLFILTGCVTPQQDKQPRAWLKPGVSVILPSPGLDVPVSEQQLLTANVKGKSYSLVALLDADKEQLTLAGLSSLGIRLFLLHYDKDGIRTEQSVMLPEIPPAEQVLSDIMLSYWPVARWEPQLPQGWTLTDNGDQRELRDEQKQIVSLITYSNAQGARIPVQIDNQIFSYQIIISHLETTP</sequence>
<dbReference type="RefSeq" id="WP_067401448.1">
    <property type="nucleotide sequence ID" value="NZ_LZEY01000012.1"/>
</dbReference>
<dbReference type="Pfam" id="PF11659">
    <property type="entry name" value="DUF3261"/>
    <property type="match status" value="1"/>
</dbReference>
<name>A0A1B8HP13_9GAMM</name>
<keyword evidence="2" id="KW-1185">Reference proteome</keyword>
<evidence type="ECO:0000313" key="2">
    <source>
        <dbReference type="Proteomes" id="UP000092377"/>
    </source>
</evidence>
<gene>
    <name evidence="1" type="ORF">AYY18_04010</name>
</gene>
<dbReference type="PROSITE" id="PS51257">
    <property type="entry name" value="PROKAR_LIPOPROTEIN"/>
    <property type="match status" value="1"/>
</dbReference>
<reference evidence="2" key="1">
    <citation type="submission" date="2016-06" db="EMBL/GenBank/DDBJ databases">
        <authorList>
            <person name="Butler K."/>
        </authorList>
    </citation>
    <scope>NUCLEOTIDE SEQUENCE [LARGE SCALE GENOMIC DNA]</scope>
    <source>
        <strain evidence="2">GCSL-Mp20</strain>
    </source>
</reference>
<comment type="caution">
    <text evidence="1">The sequence shown here is derived from an EMBL/GenBank/DDBJ whole genome shotgun (WGS) entry which is preliminary data.</text>
</comment>